<dbReference type="RefSeq" id="WP_054727103.1">
    <property type="nucleotide sequence ID" value="NZ_CP012898.1"/>
</dbReference>
<evidence type="ECO:0000259" key="8">
    <source>
        <dbReference type="PROSITE" id="PS50109"/>
    </source>
</evidence>
<reference evidence="10 11" key="1">
    <citation type="submission" date="2015-10" db="EMBL/GenBank/DDBJ databases">
        <authorList>
            <person name="Gilbert D.G."/>
        </authorList>
    </citation>
    <scope>NUCLEOTIDE SEQUENCE [LARGE SCALE GENOMIC DNA]</scope>
    <source>
        <strain evidence="11">HZ-22</strain>
    </source>
</reference>
<dbReference type="Gene3D" id="3.30.565.10">
    <property type="entry name" value="Histidine kinase-like ATPase, C-terminal domain"/>
    <property type="match status" value="1"/>
</dbReference>
<keyword evidence="11" id="KW-1185">Reference proteome</keyword>
<dbReference type="Pfam" id="PF00512">
    <property type="entry name" value="HisKA"/>
    <property type="match status" value="1"/>
</dbReference>
<keyword evidence="3" id="KW-0597">Phosphoprotein</keyword>
<keyword evidence="6" id="KW-0175">Coiled coil</keyword>
<evidence type="ECO:0000256" key="5">
    <source>
        <dbReference type="ARBA" id="ARBA00022777"/>
    </source>
</evidence>
<dbReference type="STRING" id="1736674.APS56_08315"/>
<evidence type="ECO:0000256" key="1">
    <source>
        <dbReference type="ARBA" id="ARBA00000085"/>
    </source>
</evidence>
<dbReference type="InterPro" id="IPR036890">
    <property type="entry name" value="HATPase_C_sf"/>
</dbReference>
<evidence type="ECO:0000256" key="4">
    <source>
        <dbReference type="ARBA" id="ARBA00022679"/>
    </source>
</evidence>
<evidence type="ECO:0000256" key="3">
    <source>
        <dbReference type="ARBA" id="ARBA00022553"/>
    </source>
</evidence>
<dbReference type="SUPFAM" id="SSF55874">
    <property type="entry name" value="ATPase domain of HSP90 chaperone/DNA topoisomerase II/histidine kinase"/>
    <property type="match status" value="1"/>
</dbReference>
<dbReference type="Pfam" id="PF02518">
    <property type="entry name" value="HATPase_c"/>
    <property type="match status" value="1"/>
</dbReference>
<dbReference type="OrthoDB" id="9124519at2"/>
<dbReference type="InterPro" id="IPR013655">
    <property type="entry name" value="PAS_fold_3"/>
</dbReference>
<dbReference type="Gene3D" id="1.10.287.130">
    <property type="match status" value="1"/>
</dbReference>
<feature type="domain" description="Histidine kinase" evidence="8">
    <location>
        <begin position="368"/>
        <end position="594"/>
    </location>
</feature>
<gene>
    <name evidence="10" type="ORF">APS56_08315</name>
</gene>
<protein>
    <recommendedName>
        <fullName evidence="2">histidine kinase</fullName>
        <ecNumber evidence="2">2.7.13.3</ecNumber>
    </recommendedName>
</protein>
<dbReference type="PRINTS" id="PR00344">
    <property type="entry name" value="BCTRLSENSOR"/>
</dbReference>
<dbReference type="KEGG" id="ahz:APS56_08315"/>
<evidence type="ECO:0000256" key="6">
    <source>
        <dbReference type="SAM" id="Coils"/>
    </source>
</evidence>
<dbReference type="CDD" id="cd19410">
    <property type="entry name" value="HK9-like_sensor"/>
    <property type="match status" value="1"/>
</dbReference>
<dbReference type="EC" id="2.7.13.3" evidence="2"/>
<comment type="catalytic activity">
    <reaction evidence="1">
        <text>ATP + protein L-histidine = ADP + protein N-phospho-L-histidine.</text>
        <dbReference type="EC" id="2.7.13.3"/>
    </reaction>
</comment>
<dbReference type="AlphaFoldDB" id="A0A0P0CX64"/>
<dbReference type="InterPro" id="IPR036097">
    <property type="entry name" value="HisK_dim/P_sf"/>
</dbReference>
<dbReference type="InterPro" id="IPR035965">
    <property type="entry name" value="PAS-like_dom_sf"/>
</dbReference>
<sequence>MPHRIYKAPWFIKSVFFACSFVILFIGGMTYRSMNDLSKSSDLVSHTYKINVELEQVLSYLKDAETGQRGFIITNNPLYLEPYETGRENINNSFAELNALTKNNSIQQRNLKELNQLIDTRLACFQKSFRFSSVTDLENPNFKEYFHEGYEAMNAVRNKIHEMIALENKLLKEQKSNLQENLRFTPIFLYIVLLISLFLMYVAYSKINSNLKTLKKSNAQLKIFKESANLSEIVSQHGNWVWHIDENKFIYSDNFYRLLGENPQSFEPSIENFMRFVHIKDRKKLSKAFEKMMNIKDLPFVHFRVTHKSGKIKQLKVYGKILTNSEGKKQLIATFTDITDEIKNQNKLEERNLELERNNKELSAFNYVASHDLQEPLRKIQTFLSRLEEKESENLSKSGITYIKRINTAASRMRSLIDDLLQFSRTNKADKSMEKSNLNSLLEGAKQDLAEVITKEKAIIKTDTFPTIKVIPFQIQQLFLNLINNSIKYKSPERIPEINITYSKIKASEDSNIKKTKSTFYHKITFTDNGIGFENSYAEKIFILFNRLHNKDEYSGTGIGLSICKKIVENHKGYITAYGIPNKGATFTIYLPVK</sequence>
<dbReference type="InterPro" id="IPR052162">
    <property type="entry name" value="Sensor_kinase/Photoreceptor"/>
</dbReference>
<dbReference type="SMART" id="SM00387">
    <property type="entry name" value="HATPase_c"/>
    <property type="match status" value="1"/>
</dbReference>
<dbReference type="CDD" id="cd00082">
    <property type="entry name" value="HisKA"/>
    <property type="match status" value="1"/>
</dbReference>
<dbReference type="SUPFAM" id="SSF55785">
    <property type="entry name" value="PYP-like sensor domain (PAS domain)"/>
    <property type="match status" value="1"/>
</dbReference>
<dbReference type="InterPro" id="IPR003594">
    <property type="entry name" value="HATPase_dom"/>
</dbReference>
<evidence type="ECO:0000313" key="11">
    <source>
        <dbReference type="Proteomes" id="UP000057981"/>
    </source>
</evidence>
<name>A0A0P0CX64_9FLAO</name>
<evidence type="ECO:0000256" key="7">
    <source>
        <dbReference type="SAM" id="Phobius"/>
    </source>
</evidence>
<dbReference type="InterPro" id="IPR000700">
    <property type="entry name" value="PAS-assoc_C"/>
</dbReference>
<organism evidence="10 11">
    <name type="scientific">Pseudalgibacter alginicilyticus</name>
    <dbReference type="NCBI Taxonomy" id="1736674"/>
    <lineage>
        <taxon>Bacteria</taxon>
        <taxon>Pseudomonadati</taxon>
        <taxon>Bacteroidota</taxon>
        <taxon>Flavobacteriia</taxon>
        <taxon>Flavobacteriales</taxon>
        <taxon>Flavobacteriaceae</taxon>
        <taxon>Pseudalgibacter</taxon>
    </lineage>
</organism>
<dbReference type="PATRIC" id="fig|1736674.3.peg.1702"/>
<dbReference type="PANTHER" id="PTHR43304">
    <property type="entry name" value="PHYTOCHROME-LIKE PROTEIN CPH1"/>
    <property type="match status" value="1"/>
</dbReference>
<dbReference type="SUPFAM" id="SSF47384">
    <property type="entry name" value="Homodimeric domain of signal transducing histidine kinase"/>
    <property type="match status" value="1"/>
</dbReference>
<keyword evidence="7" id="KW-0472">Membrane</keyword>
<dbReference type="PROSITE" id="PS50109">
    <property type="entry name" value="HIS_KIN"/>
    <property type="match status" value="1"/>
</dbReference>
<accession>A0A0P0CX64</accession>
<evidence type="ECO:0000313" key="10">
    <source>
        <dbReference type="EMBL" id="ALJ05128.1"/>
    </source>
</evidence>
<proteinExistence type="predicted"/>
<keyword evidence="7" id="KW-0812">Transmembrane</keyword>
<feature type="coiled-coil region" evidence="6">
    <location>
        <begin position="338"/>
        <end position="365"/>
    </location>
</feature>
<evidence type="ECO:0000259" key="9">
    <source>
        <dbReference type="PROSITE" id="PS50113"/>
    </source>
</evidence>
<dbReference type="PANTHER" id="PTHR43304:SF1">
    <property type="entry name" value="PAC DOMAIN-CONTAINING PROTEIN"/>
    <property type="match status" value="1"/>
</dbReference>
<dbReference type="InterPro" id="IPR003661">
    <property type="entry name" value="HisK_dim/P_dom"/>
</dbReference>
<keyword evidence="5 10" id="KW-0418">Kinase</keyword>
<feature type="transmembrane region" description="Helical" evidence="7">
    <location>
        <begin position="12"/>
        <end position="31"/>
    </location>
</feature>
<keyword evidence="7" id="KW-1133">Transmembrane helix</keyword>
<dbReference type="EMBL" id="CP012898">
    <property type="protein sequence ID" value="ALJ05128.1"/>
    <property type="molecule type" value="Genomic_DNA"/>
</dbReference>
<feature type="transmembrane region" description="Helical" evidence="7">
    <location>
        <begin position="184"/>
        <end position="204"/>
    </location>
</feature>
<evidence type="ECO:0000256" key="2">
    <source>
        <dbReference type="ARBA" id="ARBA00012438"/>
    </source>
</evidence>
<dbReference type="Pfam" id="PF08447">
    <property type="entry name" value="PAS_3"/>
    <property type="match status" value="1"/>
</dbReference>
<dbReference type="Proteomes" id="UP000057981">
    <property type="component" value="Chromosome"/>
</dbReference>
<feature type="domain" description="PAC" evidence="9">
    <location>
        <begin position="299"/>
        <end position="350"/>
    </location>
</feature>
<dbReference type="InterPro" id="IPR004358">
    <property type="entry name" value="Sig_transdc_His_kin-like_C"/>
</dbReference>
<dbReference type="InterPro" id="IPR005467">
    <property type="entry name" value="His_kinase_dom"/>
</dbReference>
<keyword evidence="4" id="KW-0808">Transferase</keyword>
<dbReference type="GO" id="GO:0000155">
    <property type="term" value="F:phosphorelay sensor kinase activity"/>
    <property type="evidence" value="ECO:0007669"/>
    <property type="project" value="InterPro"/>
</dbReference>
<dbReference type="InterPro" id="IPR007891">
    <property type="entry name" value="CHASE3"/>
</dbReference>
<dbReference type="SMART" id="SM00388">
    <property type="entry name" value="HisKA"/>
    <property type="match status" value="1"/>
</dbReference>
<dbReference type="Pfam" id="PF05227">
    <property type="entry name" value="CHASE3"/>
    <property type="match status" value="1"/>
</dbReference>
<dbReference type="Gene3D" id="3.30.450.20">
    <property type="entry name" value="PAS domain"/>
    <property type="match status" value="1"/>
</dbReference>
<dbReference type="PROSITE" id="PS50113">
    <property type="entry name" value="PAC"/>
    <property type="match status" value="1"/>
</dbReference>